<gene>
    <name evidence="2" type="ORF">HYPSUDRAFT_438819</name>
    <name evidence="1" type="ORF">HYPSUDRAFT_853628</name>
</gene>
<dbReference type="EMBL" id="KN817574">
    <property type="protein sequence ID" value="KJA19703.1"/>
    <property type="molecule type" value="Genomic_DNA"/>
</dbReference>
<evidence type="ECO:0000313" key="1">
    <source>
        <dbReference type="EMBL" id="KJA19703.1"/>
    </source>
</evidence>
<evidence type="ECO:0000313" key="3">
    <source>
        <dbReference type="Proteomes" id="UP000054270"/>
    </source>
</evidence>
<protein>
    <submittedName>
        <fullName evidence="1">Uncharacterized protein</fullName>
    </submittedName>
</protein>
<reference evidence="3" key="1">
    <citation type="submission" date="2014-04" db="EMBL/GenBank/DDBJ databases">
        <title>Evolutionary Origins and Diversification of the Mycorrhizal Mutualists.</title>
        <authorList>
            <consortium name="DOE Joint Genome Institute"/>
            <consortium name="Mycorrhizal Genomics Consortium"/>
            <person name="Kohler A."/>
            <person name="Kuo A."/>
            <person name="Nagy L.G."/>
            <person name="Floudas D."/>
            <person name="Copeland A."/>
            <person name="Barry K.W."/>
            <person name="Cichocki N."/>
            <person name="Veneault-Fourrey C."/>
            <person name="LaButti K."/>
            <person name="Lindquist E.A."/>
            <person name="Lipzen A."/>
            <person name="Lundell T."/>
            <person name="Morin E."/>
            <person name="Murat C."/>
            <person name="Riley R."/>
            <person name="Ohm R."/>
            <person name="Sun H."/>
            <person name="Tunlid A."/>
            <person name="Henrissat B."/>
            <person name="Grigoriev I.V."/>
            <person name="Hibbett D.S."/>
            <person name="Martin F."/>
        </authorList>
    </citation>
    <scope>NUCLEOTIDE SEQUENCE [LARGE SCALE GENOMIC DNA]</scope>
    <source>
        <strain evidence="3">FD-334 SS-4</strain>
    </source>
</reference>
<dbReference type="Proteomes" id="UP000054270">
    <property type="component" value="Unassembled WGS sequence"/>
</dbReference>
<dbReference type="EMBL" id="KN817533">
    <property type="protein sequence ID" value="KJA25100.1"/>
    <property type="molecule type" value="Genomic_DNA"/>
</dbReference>
<proteinExistence type="predicted"/>
<reference evidence="1" key="2">
    <citation type="submission" date="2014-04" db="EMBL/GenBank/DDBJ databases">
        <title>Evolutionary Origins and Diversification of the Mycorrhizal Mutualists.</title>
        <authorList>
            <consortium name="DOE Joint Genome Institute"/>
            <person name="Kohler A."/>
            <person name="Kuo A."/>
            <person name="Nagy L.G."/>
            <person name="Floudas D."/>
            <person name="Copeland A."/>
            <person name="Barry K.W."/>
            <person name="Cichocki N."/>
            <person name="Veneault-Fourrey C."/>
            <person name="LaButti K."/>
            <person name="Lindquist E.A."/>
            <person name="Lipzen A."/>
            <person name="Lundell T."/>
            <person name="Morin E."/>
            <person name="Murat C."/>
            <person name="Riley R."/>
            <person name="Ohm R."/>
            <person name="Sun H."/>
            <person name="Tunlid A."/>
            <person name="Henrissat B."/>
            <person name="Grigoriev I.V."/>
            <person name="Hibbett D.S."/>
            <person name="Martin F."/>
            <person name="Consortium M.G."/>
        </authorList>
    </citation>
    <scope>NUCLEOTIDE SEQUENCE [LARGE SCALE GENOMIC DNA]</scope>
    <source>
        <strain evidence="1">FD-334 SS-4</strain>
    </source>
</reference>
<name>A0A0D2M8T0_HYPSF</name>
<dbReference type="AlphaFoldDB" id="A0A0D2M8T0"/>
<accession>A0A0D2M8T0</accession>
<keyword evidence="3" id="KW-1185">Reference proteome</keyword>
<evidence type="ECO:0000313" key="2">
    <source>
        <dbReference type="EMBL" id="KJA25100.1"/>
    </source>
</evidence>
<organism evidence="1 3">
    <name type="scientific">Hypholoma sublateritium (strain FD-334 SS-4)</name>
    <dbReference type="NCBI Taxonomy" id="945553"/>
    <lineage>
        <taxon>Eukaryota</taxon>
        <taxon>Fungi</taxon>
        <taxon>Dikarya</taxon>
        <taxon>Basidiomycota</taxon>
        <taxon>Agaricomycotina</taxon>
        <taxon>Agaricomycetes</taxon>
        <taxon>Agaricomycetidae</taxon>
        <taxon>Agaricales</taxon>
        <taxon>Agaricineae</taxon>
        <taxon>Strophariaceae</taxon>
        <taxon>Hypholoma</taxon>
    </lineage>
</organism>
<sequence>MTQHNLHRDLEQARFAALEQLTRPHVLMIFVFPSELPAVAITSESVMPVTDGKTNSLGNL</sequence>